<dbReference type="InterPro" id="IPR014729">
    <property type="entry name" value="Rossmann-like_a/b/a_fold"/>
</dbReference>
<dbReference type="UniPathway" id="UPA00276">
    <property type="reaction ID" value="UER00406"/>
</dbReference>
<proteinExistence type="inferred from homology"/>
<dbReference type="AlphaFoldDB" id="A0A3S0L906"/>
<comment type="catalytic activity">
    <reaction evidence="12 14">
        <text>riboflavin + ATP = FMN + ADP + H(+)</text>
        <dbReference type="Rhea" id="RHEA:14357"/>
        <dbReference type="ChEBI" id="CHEBI:15378"/>
        <dbReference type="ChEBI" id="CHEBI:30616"/>
        <dbReference type="ChEBI" id="CHEBI:57986"/>
        <dbReference type="ChEBI" id="CHEBI:58210"/>
        <dbReference type="ChEBI" id="CHEBI:456216"/>
        <dbReference type="EC" id="2.7.1.26"/>
    </reaction>
</comment>
<keyword evidence="11" id="KW-0511">Multifunctional enzyme</keyword>
<keyword evidence="9 14" id="KW-0274">FAD</keyword>
<evidence type="ECO:0000256" key="14">
    <source>
        <dbReference type="PIRNR" id="PIRNR004491"/>
    </source>
</evidence>
<keyword evidence="6 14" id="KW-0548">Nucleotidyltransferase</keyword>
<dbReference type="EC" id="2.7.1.26" evidence="14"/>
<keyword evidence="17" id="KW-1185">Reference proteome</keyword>
<dbReference type="SUPFAM" id="SSF52374">
    <property type="entry name" value="Nucleotidylyl transferase"/>
    <property type="match status" value="1"/>
</dbReference>
<evidence type="ECO:0000256" key="2">
    <source>
        <dbReference type="ARBA" id="ARBA00005201"/>
    </source>
</evidence>
<keyword evidence="4 14" id="KW-0288">FMN</keyword>
<dbReference type="RefSeq" id="WP_126351205.1">
    <property type="nucleotide sequence ID" value="NZ_CP086380.1"/>
</dbReference>
<evidence type="ECO:0000256" key="4">
    <source>
        <dbReference type="ARBA" id="ARBA00022643"/>
    </source>
</evidence>
<dbReference type="GO" id="GO:0009231">
    <property type="term" value="P:riboflavin biosynthetic process"/>
    <property type="evidence" value="ECO:0007669"/>
    <property type="project" value="InterPro"/>
</dbReference>
<comment type="pathway">
    <text evidence="1 14">Cofactor biosynthesis; FAD biosynthesis; FAD from FMN: step 1/1.</text>
</comment>
<keyword evidence="3 14" id="KW-0285">Flavoprotein</keyword>
<dbReference type="InterPro" id="IPR023468">
    <property type="entry name" value="Riboflavin_kinase"/>
</dbReference>
<dbReference type="Gene3D" id="2.40.30.30">
    <property type="entry name" value="Riboflavin kinase-like"/>
    <property type="match status" value="1"/>
</dbReference>
<dbReference type="InterPro" id="IPR002606">
    <property type="entry name" value="Riboflavin_kinase_bac"/>
</dbReference>
<dbReference type="PANTHER" id="PTHR22749">
    <property type="entry name" value="RIBOFLAVIN KINASE/FMN ADENYLYLTRANSFERASE"/>
    <property type="match status" value="1"/>
</dbReference>
<reference evidence="16 17" key="1">
    <citation type="submission" date="2018-12" db="EMBL/GenBank/DDBJ databases">
        <title>Deinococcus radiophilus ATCC 27603 genome sequencing and assembly.</title>
        <authorList>
            <person name="Maclea K.S."/>
            <person name="Maynard C.R."/>
        </authorList>
    </citation>
    <scope>NUCLEOTIDE SEQUENCE [LARGE SCALE GENOMIC DNA]</scope>
    <source>
        <strain evidence="16 17">ATCC 27603</strain>
    </source>
</reference>
<dbReference type="Pfam" id="PF01687">
    <property type="entry name" value="Flavokinase"/>
    <property type="match status" value="1"/>
</dbReference>
<dbReference type="GO" id="GO:0008531">
    <property type="term" value="F:riboflavin kinase activity"/>
    <property type="evidence" value="ECO:0007669"/>
    <property type="project" value="UniProtKB-UniRule"/>
</dbReference>
<dbReference type="GO" id="GO:0003919">
    <property type="term" value="F:FMN adenylyltransferase activity"/>
    <property type="evidence" value="ECO:0007669"/>
    <property type="project" value="UniProtKB-UniRule"/>
</dbReference>
<evidence type="ECO:0000256" key="12">
    <source>
        <dbReference type="ARBA" id="ARBA00047880"/>
    </source>
</evidence>
<dbReference type="CDD" id="cd02064">
    <property type="entry name" value="FAD_synthetase_N"/>
    <property type="match status" value="1"/>
</dbReference>
<dbReference type="Pfam" id="PF06574">
    <property type="entry name" value="FAD_syn"/>
    <property type="match status" value="1"/>
</dbReference>
<evidence type="ECO:0000256" key="13">
    <source>
        <dbReference type="ARBA" id="ARBA00049494"/>
    </source>
</evidence>
<dbReference type="InterPro" id="IPR015864">
    <property type="entry name" value="FAD_synthase"/>
</dbReference>
<keyword evidence="7 14" id="KW-0547">Nucleotide-binding</keyword>
<dbReference type="GO" id="GO:0006747">
    <property type="term" value="P:FAD biosynthetic process"/>
    <property type="evidence" value="ECO:0007669"/>
    <property type="project" value="UniProtKB-UniRule"/>
</dbReference>
<evidence type="ECO:0000256" key="8">
    <source>
        <dbReference type="ARBA" id="ARBA00022777"/>
    </source>
</evidence>
<dbReference type="SMART" id="SM00904">
    <property type="entry name" value="Flavokinase"/>
    <property type="match status" value="1"/>
</dbReference>
<dbReference type="Gene3D" id="3.40.50.620">
    <property type="entry name" value="HUPs"/>
    <property type="match status" value="1"/>
</dbReference>
<feature type="domain" description="Riboflavin kinase" evidence="15">
    <location>
        <begin position="172"/>
        <end position="296"/>
    </location>
</feature>
<evidence type="ECO:0000256" key="5">
    <source>
        <dbReference type="ARBA" id="ARBA00022679"/>
    </source>
</evidence>
<comment type="pathway">
    <text evidence="2 14">Cofactor biosynthesis; FMN biosynthesis; FMN from riboflavin (ATP route): step 1/1.</text>
</comment>
<dbReference type="GO" id="GO:0009398">
    <property type="term" value="P:FMN biosynthetic process"/>
    <property type="evidence" value="ECO:0007669"/>
    <property type="project" value="UniProtKB-UniRule"/>
</dbReference>
<dbReference type="SUPFAM" id="SSF82114">
    <property type="entry name" value="Riboflavin kinase-like"/>
    <property type="match status" value="1"/>
</dbReference>
<organism evidence="16 17">
    <name type="scientific">Deinococcus radiophilus</name>
    <dbReference type="NCBI Taxonomy" id="32062"/>
    <lineage>
        <taxon>Bacteria</taxon>
        <taxon>Thermotogati</taxon>
        <taxon>Deinococcota</taxon>
        <taxon>Deinococci</taxon>
        <taxon>Deinococcales</taxon>
        <taxon>Deinococcaceae</taxon>
        <taxon>Deinococcus</taxon>
    </lineage>
</organism>
<evidence type="ECO:0000313" key="16">
    <source>
        <dbReference type="EMBL" id="RTR29861.1"/>
    </source>
</evidence>
<accession>A0A3S0L906</accession>
<evidence type="ECO:0000259" key="15">
    <source>
        <dbReference type="SMART" id="SM00904"/>
    </source>
</evidence>
<dbReference type="EMBL" id="RXPE01000003">
    <property type="protein sequence ID" value="RTR29861.1"/>
    <property type="molecule type" value="Genomic_DNA"/>
</dbReference>
<evidence type="ECO:0000313" key="17">
    <source>
        <dbReference type="Proteomes" id="UP000277766"/>
    </source>
</evidence>
<evidence type="ECO:0000256" key="9">
    <source>
        <dbReference type="ARBA" id="ARBA00022827"/>
    </source>
</evidence>
<gene>
    <name evidence="16" type="primary">ribF</name>
    <name evidence="16" type="ORF">EJ104_02650</name>
</gene>
<name>A0A3S0L906_9DEIO</name>
<comment type="caution">
    <text evidence="16">The sequence shown here is derived from an EMBL/GenBank/DDBJ whole genome shotgun (WGS) entry which is preliminary data.</text>
</comment>
<dbReference type="InterPro" id="IPR015865">
    <property type="entry name" value="Riboflavin_kinase_bac/euk"/>
</dbReference>
<comment type="catalytic activity">
    <reaction evidence="13 14">
        <text>FMN + ATP + H(+) = FAD + diphosphate</text>
        <dbReference type="Rhea" id="RHEA:17237"/>
        <dbReference type="ChEBI" id="CHEBI:15378"/>
        <dbReference type="ChEBI" id="CHEBI:30616"/>
        <dbReference type="ChEBI" id="CHEBI:33019"/>
        <dbReference type="ChEBI" id="CHEBI:57692"/>
        <dbReference type="ChEBI" id="CHEBI:58210"/>
        <dbReference type="EC" id="2.7.7.2"/>
    </reaction>
</comment>
<dbReference type="PIRSF" id="PIRSF004491">
    <property type="entry name" value="FAD_Synth"/>
    <property type="match status" value="1"/>
</dbReference>
<dbReference type="FunFam" id="2.40.30.30:FF:000003">
    <property type="entry name" value="Riboflavin biosynthesis protein"/>
    <property type="match status" value="1"/>
</dbReference>
<keyword evidence="5 14" id="KW-0808">Transferase</keyword>
<dbReference type="NCBIfam" id="TIGR00083">
    <property type="entry name" value="ribF"/>
    <property type="match status" value="1"/>
</dbReference>
<evidence type="ECO:0000256" key="10">
    <source>
        <dbReference type="ARBA" id="ARBA00022840"/>
    </source>
</evidence>
<keyword evidence="8 14" id="KW-0418">Kinase</keyword>
<dbReference type="EC" id="2.7.7.2" evidence="14"/>
<evidence type="ECO:0000256" key="6">
    <source>
        <dbReference type="ARBA" id="ARBA00022695"/>
    </source>
</evidence>
<dbReference type="UniPathway" id="UPA00277">
    <property type="reaction ID" value="UER00407"/>
</dbReference>
<dbReference type="GO" id="GO:0005524">
    <property type="term" value="F:ATP binding"/>
    <property type="evidence" value="ECO:0007669"/>
    <property type="project" value="UniProtKB-UniRule"/>
</dbReference>
<keyword evidence="10 14" id="KW-0067">ATP-binding</keyword>
<protein>
    <recommendedName>
        <fullName evidence="14">Riboflavin biosynthesis protein</fullName>
    </recommendedName>
    <domain>
        <recommendedName>
            <fullName evidence="14">Riboflavin kinase</fullName>
            <ecNumber evidence="14">2.7.1.26</ecNumber>
        </recommendedName>
        <alternativeName>
            <fullName evidence="14">Flavokinase</fullName>
        </alternativeName>
    </domain>
    <domain>
        <recommendedName>
            <fullName evidence="14">FMN adenylyltransferase</fullName>
            <ecNumber evidence="14">2.7.7.2</ecNumber>
        </recommendedName>
        <alternativeName>
            <fullName evidence="14">FAD pyrophosphorylase</fullName>
        </alternativeName>
        <alternativeName>
            <fullName evidence="14">FAD synthase</fullName>
        </alternativeName>
    </domain>
</protein>
<dbReference type="PANTHER" id="PTHR22749:SF6">
    <property type="entry name" value="RIBOFLAVIN KINASE"/>
    <property type="match status" value="1"/>
</dbReference>
<evidence type="ECO:0000256" key="7">
    <source>
        <dbReference type="ARBA" id="ARBA00022741"/>
    </source>
</evidence>
<evidence type="ECO:0000256" key="11">
    <source>
        <dbReference type="ARBA" id="ARBA00023268"/>
    </source>
</evidence>
<evidence type="ECO:0000256" key="1">
    <source>
        <dbReference type="ARBA" id="ARBA00004726"/>
    </source>
</evidence>
<sequence length="296" mass="32890">MKTYISPDQRPDTDIVLAIGSFDGVHLGHQALLAQLKAKAREYRVPSVVYTFDPPTKVLMKGVEYLSTLPEKLELMALYGIDETVAVPFTREFAARDKAAFLDDLRQMRPRAIVVGEDFYFGKARAGGVDDLREVTRDVVVVPIHGVSGEDIKSTRVREYLREGDVAGAARLLGRLYSAQGVVVRGDQLGRTIGYPTANIQVPEGKALPQGVFAVRVLNDKSQPWDGMANIGFRPTVGGQERRFEVHLFDYAGELYGEELQIHFVRRLRGEQRFSGLEELKAQLGRDAQAARDALS</sequence>
<comment type="similarity">
    <text evidence="14">Belongs to the ribF family.</text>
</comment>
<dbReference type="Proteomes" id="UP000277766">
    <property type="component" value="Unassembled WGS sequence"/>
</dbReference>
<evidence type="ECO:0000256" key="3">
    <source>
        <dbReference type="ARBA" id="ARBA00022630"/>
    </source>
</evidence>
<dbReference type="InterPro" id="IPR023465">
    <property type="entry name" value="Riboflavin_kinase_dom_sf"/>
</dbReference>
<dbReference type="OrthoDB" id="9803667at2"/>